<dbReference type="PANTHER" id="PTHR43818:SF11">
    <property type="entry name" value="BCDNA.GH03377"/>
    <property type="match status" value="1"/>
</dbReference>
<dbReference type="EnsemblBacteria" id="CAK09735">
    <property type="protein sequence ID" value="CAK09735"/>
    <property type="gene ID" value="RL4246"/>
</dbReference>
<dbReference type="GO" id="GO:0000166">
    <property type="term" value="F:nucleotide binding"/>
    <property type="evidence" value="ECO:0007669"/>
    <property type="project" value="InterPro"/>
</dbReference>
<gene>
    <name evidence="4" type="ordered locus">RL4246</name>
</gene>
<evidence type="ECO:0000259" key="3">
    <source>
        <dbReference type="Pfam" id="PF22725"/>
    </source>
</evidence>
<keyword evidence="1" id="KW-0560">Oxidoreductase</keyword>
<organism evidence="4 5">
    <name type="scientific">Rhizobium johnstonii (strain DSM 114642 / LMG 32736 / 3841)</name>
    <name type="common">Rhizobium leguminosarum bv. viciae</name>
    <dbReference type="NCBI Taxonomy" id="216596"/>
    <lineage>
        <taxon>Bacteria</taxon>
        <taxon>Pseudomonadati</taxon>
        <taxon>Pseudomonadota</taxon>
        <taxon>Alphaproteobacteria</taxon>
        <taxon>Hyphomicrobiales</taxon>
        <taxon>Rhizobiaceae</taxon>
        <taxon>Rhizobium/Agrobacterium group</taxon>
        <taxon>Rhizobium</taxon>
        <taxon>Rhizobium johnstonii</taxon>
    </lineage>
</organism>
<dbReference type="PANTHER" id="PTHR43818">
    <property type="entry name" value="BCDNA.GH03377"/>
    <property type="match status" value="1"/>
</dbReference>
<dbReference type="AlphaFoldDB" id="Q1MBE8"/>
<protein>
    <submittedName>
        <fullName evidence="4">GFO/IDH/MocA family oxidoreductase</fullName>
    </submittedName>
</protein>
<dbReference type="InterPro" id="IPR055170">
    <property type="entry name" value="GFO_IDH_MocA-like_dom"/>
</dbReference>
<feature type="domain" description="Gfo/Idh/MocA-like oxidoreductase N-terminal" evidence="2">
    <location>
        <begin position="13"/>
        <end position="136"/>
    </location>
</feature>
<accession>Q1MBE8</accession>
<evidence type="ECO:0000313" key="4">
    <source>
        <dbReference type="EMBL" id="CAK09735.1"/>
    </source>
</evidence>
<dbReference type="Proteomes" id="UP000006575">
    <property type="component" value="Chromosome"/>
</dbReference>
<dbReference type="SUPFAM" id="SSF51735">
    <property type="entry name" value="NAD(P)-binding Rossmann-fold domains"/>
    <property type="match status" value="1"/>
</dbReference>
<dbReference type="EMBL" id="AM236080">
    <property type="protein sequence ID" value="CAK09735.1"/>
    <property type="molecule type" value="Genomic_DNA"/>
</dbReference>
<keyword evidence="5" id="KW-1185">Reference proteome</keyword>
<evidence type="ECO:0000313" key="5">
    <source>
        <dbReference type="Proteomes" id="UP000006575"/>
    </source>
</evidence>
<sequence length="342" mass="37078">MYSGRNFMSEKLRLGVIGAGLKAAEYAESWVKMPEIEFAALADTTAASRQRLIDVCLAAGAPEPKSFEDYRQMLAECRGELDIVYVSTPHAFHAEQATAVAEAGLDLFLEKPMVTTVAEAERLIAAQKKSGVTIVTAFQGGLSPLVFDTRRRALAGEFGELIAISGMIWESWSSNYDGHWKQQPDISGGGFMFDTGAHMMNTVCLLANSDFDSVSAYMNNHGRQVDIATAVSARLKNGALATLTAAGEGPPGCASYITFFYSKAIVRIDAWGGWREIRIGRTAEPREEAEILGNPMKNFLAIREGKMENSGSVEMGLRFARLWDAIKESAAADGASVRIVAQ</sequence>
<dbReference type="KEGG" id="rle:RL4246"/>
<dbReference type="Pfam" id="PF01408">
    <property type="entry name" value="GFO_IDH_MocA"/>
    <property type="match status" value="1"/>
</dbReference>
<reference evidence="4 5" key="1">
    <citation type="journal article" date="2006" name="Genome Biol.">
        <title>The genome of Rhizobium leguminosarum has recognizable core and accessory components.</title>
        <authorList>
            <person name="Young J.W."/>
            <person name="Crossman L.C."/>
            <person name="Johnston A.W.B."/>
            <person name="Thomson N.R."/>
            <person name="Ghazoui Z.F."/>
            <person name="Hull K.H."/>
            <person name="Wexler M."/>
            <person name="Curson A.R.J."/>
            <person name="Todd J.D."/>
            <person name="Poole P.S."/>
            <person name="Mauchline T.H."/>
            <person name="East A.K."/>
            <person name="Quail M.A."/>
            <person name="Churcher C."/>
            <person name="Arrowsmith C."/>
            <person name="Cherevach A."/>
            <person name="Chillingworth T."/>
            <person name="Clarke K."/>
            <person name="Cronin A."/>
            <person name="Davis P."/>
            <person name="Fraser A."/>
            <person name="Hance Z."/>
            <person name="Hauser H."/>
            <person name="Jagels K."/>
            <person name="Moule S."/>
            <person name="Mungall K."/>
            <person name="Norbertczak H."/>
            <person name="Rabbinowitsch E."/>
            <person name="Sanders M."/>
            <person name="Simmonds M."/>
            <person name="Whitehead S."/>
            <person name="Parkhill J."/>
        </authorList>
    </citation>
    <scope>NUCLEOTIDE SEQUENCE [LARGE SCALE GENOMIC DNA]</scope>
    <source>
        <strain evidence="5">DSM 114642 / LMG 32736 / 3841</strain>
    </source>
</reference>
<dbReference type="HOGENOM" id="CLU_023194_1_2_5"/>
<dbReference type="Gene3D" id="3.40.50.720">
    <property type="entry name" value="NAD(P)-binding Rossmann-like Domain"/>
    <property type="match status" value="1"/>
</dbReference>
<dbReference type="eggNOG" id="COG0673">
    <property type="taxonomic scope" value="Bacteria"/>
</dbReference>
<dbReference type="InterPro" id="IPR050463">
    <property type="entry name" value="Gfo/Idh/MocA_oxidrdct_glycsds"/>
</dbReference>
<evidence type="ECO:0000259" key="2">
    <source>
        <dbReference type="Pfam" id="PF01408"/>
    </source>
</evidence>
<dbReference type="SUPFAM" id="SSF55347">
    <property type="entry name" value="Glyceraldehyde-3-phosphate dehydrogenase-like, C-terminal domain"/>
    <property type="match status" value="1"/>
</dbReference>
<dbReference type="Pfam" id="PF22725">
    <property type="entry name" value="GFO_IDH_MocA_C3"/>
    <property type="match status" value="1"/>
</dbReference>
<dbReference type="InterPro" id="IPR000683">
    <property type="entry name" value="Gfo/Idh/MocA-like_OxRdtase_N"/>
</dbReference>
<name>Q1MBE8_RHIJ3</name>
<feature type="domain" description="GFO/IDH/MocA-like oxidoreductase" evidence="3">
    <location>
        <begin position="153"/>
        <end position="258"/>
    </location>
</feature>
<proteinExistence type="predicted"/>
<dbReference type="GO" id="GO:0016491">
    <property type="term" value="F:oxidoreductase activity"/>
    <property type="evidence" value="ECO:0007669"/>
    <property type="project" value="UniProtKB-KW"/>
</dbReference>
<dbReference type="Gene3D" id="3.30.360.10">
    <property type="entry name" value="Dihydrodipicolinate Reductase, domain 2"/>
    <property type="match status" value="1"/>
</dbReference>
<evidence type="ECO:0000256" key="1">
    <source>
        <dbReference type="ARBA" id="ARBA00023002"/>
    </source>
</evidence>
<dbReference type="InterPro" id="IPR036291">
    <property type="entry name" value="NAD(P)-bd_dom_sf"/>
</dbReference>